<keyword evidence="1" id="KW-1133">Transmembrane helix</keyword>
<feature type="transmembrane region" description="Helical" evidence="1">
    <location>
        <begin position="54"/>
        <end position="76"/>
    </location>
</feature>
<dbReference type="Proteomes" id="UP001164020">
    <property type="component" value="Chromosome"/>
</dbReference>
<accession>A0ABY7BVT0</accession>
<dbReference type="Gene3D" id="3.30.70.270">
    <property type="match status" value="1"/>
</dbReference>
<feature type="transmembrane region" description="Helical" evidence="1">
    <location>
        <begin position="21"/>
        <end position="42"/>
    </location>
</feature>
<keyword evidence="3" id="KW-1185">Reference proteome</keyword>
<evidence type="ECO:0000256" key="1">
    <source>
        <dbReference type="SAM" id="Phobius"/>
    </source>
</evidence>
<organism evidence="2 3">
    <name type="scientific">Jiella pelagia</name>
    <dbReference type="NCBI Taxonomy" id="2986949"/>
    <lineage>
        <taxon>Bacteria</taxon>
        <taxon>Pseudomonadati</taxon>
        <taxon>Pseudomonadota</taxon>
        <taxon>Alphaproteobacteria</taxon>
        <taxon>Hyphomicrobiales</taxon>
        <taxon>Aurantimonadaceae</taxon>
        <taxon>Jiella</taxon>
    </lineage>
</organism>
<evidence type="ECO:0000313" key="2">
    <source>
        <dbReference type="EMBL" id="WAP67170.1"/>
    </source>
</evidence>
<gene>
    <name evidence="2" type="ORF">OH818_16410</name>
</gene>
<keyword evidence="1" id="KW-0812">Transmembrane</keyword>
<proteinExistence type="predicted"/>
<dbReference type="InterPro" id="IPR043128">
    <property type="entry name" value="Rev_trsase/Diguanyl_cyclase"/>
</dbReference>
<keyword evidence="1" id="KW-0472">Membrane</keyword>
<protein>
    <submittedName>
        <fullName evidence="2">GGDEF domain-containing protein</fullName>
    </submittedName>
</protein>
<reference evidence="2" key="1">
    <citation type="submission" date="2022-12" db="EMBL/GenBank/DDBJ databases">
        <title>Jiella pelagia sp. nov., isolated from phosphonate enriched culture of Northwest Pacific surface seawater.</title>
        <authorList>
            <person name="Shin D.Y."/>
            <person name="Hwang C.Y."/>
        </authorList>
    </citation>
    <scope>NUCLEOTIDE SEQUENCE</scope>
    <source>
        <strain evidence="2">HL-NP1</strain>
    </source>
</reference>
<evidence type="ECO:0000313" key="3">
    <source>
        <dbReference type="Proteomes" id="UP001164020"/>
    </source>
</evidence>
<dbReference type="RefSeq" id="WP_268879621.1">
    <property type="nucleotide sequence ID" value="NZ_CP114029.1"/>
</dbReference>
<sequence length="147" mass="16165">MLKIKRLSQLQTKTLIKLVCMTTLGVAICTIIAVGFTSVLFWRESGDAFRKAMTAAILLPIVLATPLFIFASLKLLQISQLNRALRIAASHDGMTGLLNRQAFYDRADEMIQETPGASGCVLLLTMPTSSRISTTTMDMRPATRPFD</sequence>
<dbReference type="EMBL" id="CP114029">
    <property type="protein sequence ID" value="WAP67170.1"/>
    <property type="molecule type" value="Genomic_DNA"/>
</dbReference>
<name>A0ABY7BVT0_9HYPH</name>